<evidence type="ECO:0000313" key="2">
    <source>
        <dbReference type="EMBL" id="MBB5818797.1"/>
    </source>
</evidence>
<feature type="chain" id="PRO_5030742269" description="PknH-like extracellular domain-containing protein" evidence="1">
    <location>
        <begin position="28"/>
        <end position="220"/>
    </location>
</feature>
<evidence type="ECO:0008006" key="4">
    <source>
        <dbReference type="Google" id="ProtNLM"/>
    </source>
</evidence>
<name>A0A7W9IDP0_9ACTN</name>
<dbReference type="Gene3D" id="3.40.1000.70">
    <property type="entry name" value="PknH-like extracellular domain"/>
    <property type="match status" value="1"/>
</dbReference>
<proteinExistence type="predicted"/>
<protein>
    <recommendedName>
        <fullName evidence="4">PknH-like extracellular domain-containing protein</fullName>
    </recommendedName>
</protein>
<organism evidence="2 3">
    <name type="scientific">Streptosporangium becharense</name>
    <dbReference type="NCBI Taxonomy" id="1816182"/>
    <lineage>
        <taxon>Bacteria</taxon>
        <taxon>Bacillati</taxon>
        <taxon>Actinomycetota</taxon>
        <taxon>Actinomycetes</taxon>
        <taxon>Streptosporangiales</taxon>
        <taxon>Streptosporangiaceae</taxon>
        <taxon>Streptosporangium</taxon>
    </lineage>
</organism>
<evidence type="ECO:0000256" key="1">
    <source>
        <dbReference type="SAM" id="SignalP"/>
    </source>
</evidence>
<feature type="signal peptide" evidence="1">
    <location>
        <begin position="1"/>
        <end position="27"/>
    </location>
</feature>
<keyword evidence="1" id="KW-0732">Signal</keyword>
<gene>
    <name evidence="2" type="ORF">F4562_001859</name>
</gene>
<sequence length="220" mass="23379">MALRVTTAAAVAGATLATALAGGTALAETGQAAGQFPKDFLLYESEARKPVDDPTEEKWTISNKLGKNPGFSPCDLSKHMRGGQVSARTVGFNAPLFYRGEQLVVYRSESAARSAFAGLLKQARKCAKFTSHSVPFKTTTQPVKAGDQAVRVAIQGGDHPSTGKPSLQGQRAVVMRKGRAVAVYLLSGDSAEKVYDRDFTEQLRDARKMAGKVCSLPGVC</sequence>
<dbReference type="InterPro" id="IPR038232">
    <property type="entry name" value="PknH-like_Extracell_sf"/>
</dbReference>
<reference evidence="2 3" key="1">
    <citation type="submission" date="2020-08" db="EMBL/GenBank/DDBJ databases">
        <title>Sequencing the genomes of 1000 actinobacteria strains.</title>
        <authorList>
            <person name="Klenk H.-P."/>
        </authorList>
    </citation>
    <scope>NUCLEOTIDE SEQUENCE [LARGE SCALE GENOMIC DNA]</scope>
    <source>
        <strain evidence="2 3">DSM 46887</strain>
    </source>
</reference>
<dbReference type="Proteomes" id="UP000540685">
    <property type="component" value="Unassembled WGS sequence"/>
</dbReference>
<accession>A0A7W9IDP0</accession>
<comment type="caution">
    <text evidence="2">The sequence shown here is derived from an EMBL/GenBank/DDBJ whole genome shotgun (WGS) entry which is preliminary data.</text>
</comment>
<evidence type="ECO:0000313" key="3">
    <source>
        <dbReference type="Proteomes" id="UP000540685"/>
    </source>
</evidence>
<dbReference type="EMBL" id="JACHMP010000001">
    <property type="protein sequence ID" value="MBB5818797.1"/>
    <property type="molecule type" value="Genomic_DNA"/>
</dbReference>
<dbReference type="AlphaFoldDB" id="A0A7W9IDP0"/>
<keyword evidence="3" id="KW-1185">Reference proteome</keyword>
<dbReference type="RefSeq" id="WP_184542584.1">
    <property type="nucleotide sequence ID" value="NZ_JACHMP010000001.1"/>
</dbReference>